<comment type="similarity">
    <text evidence="1">Belongs to the ETF beta-subunit/FixA family.</text>
</comment>
<dbReference type="Pfam" id="PF01012">
    <property type="entry name" value="ETF"/>
    <property type="match status" value="1"/>
</dbReference>
<dbReference type="SMART" id="SM00893">
    <property type="entry name" value="ETF"/>
    <property type="match status" value="1"/>
</dbReference>
<dbReference type="STRING" id="1111728.GCA_000427805_01853"/>
<keyword evidence="3" id="KW-0249">Electron transport</keyword>
<proteinExistence type="inferred from homology"/>
<protein>
    <recommendedName>
        <fullName evidence="4">Electron transfer flavoprotein alpha/beta-subunit N-terminal domain-containing protein</fullName>
    </recommendedName>
</protein>
<dbReference type="RefSeq" id="WP_029096554.1">
    <property type="nucleotide sequence ID" value="NZ_PDDX01000001.1"/>
</dbReference>
<dbReference type="OrthoDB" id="5598152at2"/>
<organism evidence="5 6">
    <name type="scientific">Budvicia aquatica</name>
    <dbReference type="NCBI Taxonomy" id="82979"/>
    <lineage>
        <taxon>Bacteria</taxon>
        <taxon>Pseudomonadati</taxon>
        <taxon>Pseudomonadota</taxon>
        <taxon>Gammaproteobacteria</taxon>
        <taxon>Enterobacterales</taxon>
        <taxon>Budviciaceae</taxon>
        <taxon>Budvicia</taxon>
    </lineage>
</organism>
<sequence>MSNNIKILACFKTVADLEMLTHDDWLINDDYSIASSFVRKALSNSDENALETALQLADSAKNLGLTTELTALTIGDDNSDSFLKNLYAVNYHKAVAINIASNIDLRFNPLAIATLISHYREQIGQQDIIILGNQSDDGQNGQTAMLLAEKLNWPCITQVTHLALTHDSTHLTVTSVQDGLILQQSIKLPLVLAMGYTPEAASLRLPNLKSKLSAAKKDIERYGVADFNLDEQQLNQSNDKKLVGLLQPYNPKSCVFIEGKDAQEKAQRLYQHYLKPRLTP</sequence>
<dbReference type="Gene3D" id="3.40.50.620">
    <property type="entry name" value="HUPs"/>
    <property type="match status" value="1"/>
</dbReference>
<dbReference type="AlphaFoldDB" id="A0A2C6DMD0"/>
<gene>
    <name evidence="5" type="ORF">CRN84_11065</name>
</gene>
<dbReference type="PANTHER" id="PTHR21294:SF8">
    <property type="entry name" value="ELECTRON TRANSFER FLAVOPROTEIN SUBUNIT BETA"/>
    <property type="match status" value="1"/>
</dbReference>
<dbReference type="Proteomes" id="UP000224974">
    <property type="component" value="Unassembled WGS sequence"/>
</dbReference>
<dbReference type="InterPro" id="IPR012255">
    <property type="entry name" value="ETF_b"/>
</dbReference>
<dbReference type="EMBL" id="PDDX01000001">
    <property type="protein sequence ID" value="PHI29843.1"/>
    <property type="molecule type" value="Genomic_DNA"/>
</dbReference>
<dbReference type="GO" id="GO:0009055">
    <property type="term" value="F:electron transfer activity"/>
    <property type="evidence" value="ECO:0007669"/>
    <property type="project" value="InterPro"/>
</dbReference>
<comment type="caution">
    <text evidence="5">The sequence shown here is derived from an EMBL/GenBank/DDBJ whole genome shotgun (WGS) entry which is preliminary data.</text>
</comment>
<evidence type="ECO:0000256" key="1">
    <source>
        <dbReference type="ARBA" id="ARBA00007557"/>
    </source>
</evidence>
<reference evidence="6" key="1">
    <citation type="submission" date="2017-09" db="EMBL/GenBank/DDBJ databases">
        <title>FDA dAtabase for Regulatory Grade micrObial Sequences (FDA-ARGOS): Supporting development and validation of Infectious Disease Dx tests.</title>
        <authorList>
            <person name="Minogue T."/>
            <person name="Wolcott M."/>
            <person name="Wasieloski L."/>
            <person name="Aguilar W."/>
            <person name="Moore D."/>
            <person name="Tallon L."/>
            <person name="Sadzewicz L."/>
            <person name="Ott S."/>
            <person name="Zhao X."/>
            <person name="Nagaraj S."/>
            <person name="Vavikolanu K."/>
            <person name="Aluvathingal J."/>
            <person name="Nadendla S."/>
            <person name="Sichtig H."/>
        </authorList>
    </citation>
    <scope>NUCLEOTIDE SEQUENCE [LARGE SCALE GENOMIC DNA]</scope>
    <source>
        <strain evidence="6">FDAARGOS_387</strain>
    </source>
</reference>
<evidence type="ECO:0000256" key="3">
    <source>
        <dbReference type="ARBA" id="ARBA00022982"/>
    </source>
</evidence>
<name>A0A2C6DMD0_9GAMM</name>
<dbReference type="PANTHER" id="PTHR21294">
    <property type="entry name" value="ELECTRON TRANSFER FLAVOPROTEIN BETA-SUBUNIT"/>
    <property type="match status" value="1"/>
</dbReference>
<evidence type="ECO:0000256" key="2">
    <source>
        <dbReference type="ARBA" id="ARBA00022448"/>
    </source>
</evidence>
<dbReference type="InterPro" id="IPR014729">
    <property type="entry name" value="Rossmann-like_a/b/a_fold"/>
</dbReference>
<evidence type="ECO:0000259" key="4">
    <source>
        <dbReference type="SMART" id="SM00893"/>
    </source>
</evidence>
<evidence type="ECO:0000313" key="5">
    <source>
        <dbReference type="EMBL" id="PHI29843.1"/>
    </source>
</evidence>
<dbReference type="SUPFAM" id="SSF52402">
    <property type="entry name" value="Adenine nucleotide alpha hydrolases-like"/>
    <property type="match status" value="1"/>
</dbReference>
<feature type="domain" description="Electron transfer flavoprotein alpha/beta-subunit N-terminal" evidence="4">
    <location>
        <begin position="30"/>
        <end position="231"/>
    </location>
</feature>
<dbReference type="InterPro" id="IPR014730">
    <property type="entry name" value="ETF_a/b_N"/>
</dbReference>
<keyword evidence="2" id="KW-0813">Transport</keyword>
<accession>A0A2C6DMD0</accession>
<keyword evidence="6" id="KW-1185">Reference proteome</keyword>
<evidence type="ECO:0000313" key="6">
    <source>
        <dbReference type="Proteomes" id="UP000224974"/>
    </source>
</evidence>